<dbReference type="Gene3D" id="1.10.10.1210">
    <property type="entry name" value="MAGE homology domain, winged helix WH2 motif"/>
    <property type="match status" value="1"/>
</dbReference>
<feature type="compositionally biased region" description="Polar residues" evidence="1">
    <location>
        <begin position="14"/>
        <end position="28"/>
    </location>
</feature>
<dbReference type="InterPro" id="IPR041899">
    <property type="entry name" value="MAGE_WH2"/>
</dbReference>
<name>A0ABM0ZU40_ECHTE</name>
<evidence type="ECO:0000313" key="3">
    <source>
        <dbReference type="Proteomes" id="UP000694863"/>
    </source>
</evidence>
<dbReference type="SMART" id="SM01373">
    <property type="entry name" value="MAGE"/>
    <property type="match status" value="1"/>
</dbReference>
<dbReference type="PANTHER" id="PTHR11736">
    <property type="entry name" value="MELANOMA-ASSOCIATED ANTIGEN MAGE ANTIGEN"/>
    <property type="match status" value="1"/>
</dbReference>
<feature type="region of interest" description="Disordered" evidence="1">
    <location>
        <begin position="1"/>
        <end position="110"/>
    </location>
</feature>
<dbReference type="Proteomes" id="UP000694863">
    <property type="component" value="Unplaced"/>
</dbReference>
<evidence type="ECO:0000256" key="1">
    <source>
        <dbReference type="SAM" id="MobiDB-lite"/>
    </source>
</evidence>
<feature type="compositionally biased region" description="Acidic residues" evidence="1">
    <location>
        <begin position="89"/>
        <end position="101"/>
    </location>
</feature>
<feature type="domain" description="MAGE" evidence="2">
    <location>
        <begin position="116"/>
        <end position="315"/>
    </location>
</feature>
<dbReference type="PROSITE" id="PS50838">
    <property type="entry name" value="MAGE"/>
    <property type="match status" value="1"/>
</dbReference>
<accession>A0ABM0ZU40</accession>
<dbReference type="RefSeq" id="XP_012864115.1">
    <property type="nucleotide sequence ID" value="XM_013008661.2"/>
</dbReference>
<protein>
    <submittedName>
        <fullName evidence="4">Melanoma-associated antigen B16-like</fullName>
    </submittedName>
</protein>
<proteinExistence type="predicted"/>
<feature type="compositionally biased region" description="Basic and acidic residues" evidence="1">
    <location>
        <begin position="51"/>
        <end position="62"/>
    </location>
</feature>
<dbReference type="PANTHER" id="PTHR11736:SF14">
    <property type="entry name" value="NSE3 HOMOLOG, SMC5-SMC6 COMPLEX COMPONENT"/>
    <property type="match status" value="1"/>
</dbReference>
<sequence length="354" mass="39111">MPVKKKIPRFSPKQPLSVSTEGQDTSNLVLPELLEEDSSSCSSPTPSNGDKATEKTSLKETAAEETSAVEKPSTSQSLQSEHEVSSSTEDTEEGSSDDDSDGLTPLDVEKLSGSPIREKASLLARYLLLKYRIKEPVTLEDMLNTVIKEYKDHFPEILQKAQECLEMLFGLEVLEVDTIHHCYTVCMTLGLTYDGLLREVEGMPKTGILIIVLGVIFLNRNSATEKQVWEVMNTMGIYAGQKHFICGKPEDFLTGELVQQKYVEYRQLPNTNPPRYKFVWGPRAFAEVNKLQLLQFLLKAYARSPGSFPITFVVALKVEKERAQGLAAASVDASATTVSLESSGATSSSCFQPQ</sequence>
<reference evidence="4" key="1">
    <citation type="submission" date="2025-08" db="UniProtKB">
        <authorList>
            <consortium name="RefSeq"/>
        </authorList>
    </citation>
    <scope>IDENTIFICATION</scope>
</reference>
<keyword evidence="3" id="KW-1185">Reference proteome</keyword>
<organism evidence="3 4">
    <name type="scientific">Echinops telfairi</name>
    <name type="common">Lesser hedgehog tenrec</name>
    <dbReference type="NCBI Taxonomy" id="9371"/>
    <lineage>
        <taxon>Eukaryota</taxon>
        <taxon>Metazoa</taxon>
        <taxon>Chordata</taxon>
        <taxon>Craniata</taxon>
        <taxon>Vertebrata</taxon>
        <taxon>Euteleostomi</taxon>
        <taxon>Mammalia</taxon>
        <taxon>Eutheria</taxon>
        <taxon>Afrotheria</taxon>
        <taxon>Tenrecidae</taxon>
        <taxon>Tenrecinae</taxon>
        <taxon>Echinops</taxon>
    </lineage>
</organism>
<dbReference type="Pfam" id="PF01454">
    <property type="entry name" value="MAGE"/>
    <property type="match status" value="1"/>
</dbReference>
<dbReference type="InterPro" id="IPR037445">
    <property type="entry name" value="MAGE"/>
</dbReference>
<dbReference type="InterPro" id="IPR041898">
    <property type="entry name" value="MAGE_WH1"/>
</dbReference>
<gene>
    <name evidence="4" type="primary">LOC101646139</name>
</gene>
<evidence type="ECO:0000313" key="4">
    <source>
        <dbReference type="RefSeq" id="XP_012864115.1"/>
    </source>
</evidence>
<dbReference type="GeneID" id="101646139"/>
<dbReference type="Gene3D" id="1.10.10.1200">
    <property type="entry name" value="MAGE homology domain, winged helix WH1 motif"/>
    <property type="match status" value="1"/>
</dbReference>
<evidence type="ECO:0000259" key="2">
    <source>
        <dbReference type="PROSITE" id="PS50838"/>
    </source>
</evidence>
<dbReference type="InterPro" id="IPR002190">
    <property type="entry name" value="MHD_dom"/>
</dbReference>